<dbReference type="OrthoDB" id="3541946at2759"/>
<gene>
    <name evidence="4" type="ORF">BGAL_0114g00200</name>
</gene>
<keyword evidence="3" id="KW-1133">Transmembrane helix</keyword>
<keyword evidence="1" id="KW-0175">Coiled coil</keyword>
<feature type="compositionally biased region" description="Basic and acidic residues" evidence="2">
    <location>
        <begin position="358"/>
        <end position="387"/>
    </location>
</feature>
<feature type="compositionally biased region" description="Acidic residues" evidence="2">
    <location>
        <begin position="388"/>
        <end position="405"/>
    </location>
</feature>
<keyword evidence="3" id="KW-0472">Membrane</keyword>
<feature type="coiled-coil region" evidence="1">
    <location>
        <begin position="98"/>
        <end position="125"/>
    </location>
</feature>
<feature type="region of interest" description="Disordered" evidence="2">
    <location>
        <begin position="350"/>
        <end position="405"/>
    </location>
</feature>
<keyword evidence="5" id="KW-1185">Reference proteome</keyword>
<evidence type="ECO:0000256" key="2">
    <source>
        <dbReference type="SAM" id="MobiDB-lite"/>
    </source>
</evidence>
<dbReference type="AlphaFoldDB" id="A0A4S8R0V8"/>
<protein>
    <submittedName>
        <fullName evidence="4">Uncharacterized protein</fullName>
    </submittedName>
</protein>
<sequence length="405" mass="47760">MFKLTYTTAAIASVAVQVPSFIIFVYFSPPSPQRNSPPYYYSDQELLWRKGRRQLCTIMLFLFTFSMSFISFALKIRNARGNRSEHEDALKEKTCVELVNAKTALKEEQERFNRIEQVMESLQAQFGVLRARLTVRDAEARIQNRKVQTMEENRQRQAHLLALRIMTQEAKMEEVWKKLDEHGASHDAMEVWIEKFNSEGEKTKEELKNFDWIDKEIDALYHYLVKEACKIREIANGDLEKIRADILTVERRCTEKFQKMNDNGQIRERDLIQKIKTQIQDDLPREWEMNYVDEWWQSRFGEGKFTKEKLITNQEVEGVMGGDKKQGADTLIKLETPIQERKHSLHKAVEHSMQSSLDQERDTELKGFEQGKDEAMEDITHELKNGAEIEEEENDSDEEWTELRY</sequence>
<feature type="transmembrane region" description="Helical" evidence="3">
    <location>
        <begin position="55"/>
        <end position="74"/>
    </location>
</feature>
<evidence type="ECO:0000256" key="1">
    <source>
        <dbReference type="SAM" id="Coils"/>
    </source>
</evidence>
<organism evidence="4 5">
    <name type="scientific">Botrytis galanthina</name>
    <dbReference type="NCBI Taxonomy" id="278940"/>
    <lineage>
        <taxon>Eukaryota</taxon>
        <taxon>Fungi</taxon>
        <taxon>Dikarya</taxon>
        <taxon>Ascomycota</taxon>
        <taxon>Pezizomycotina</taxon>
        <taxon>Leotiomycetes</taxon>
        <taxon>Helotiales</taxon>
        <taxon>Sclerotiniaceae</taxon>
        <taxon>Botrytis</taxon>
    </lineage>
</organism>
<name>A0A4S8R0V8_9HELO</name>
<dbReference type="Proteomes" id="UP000308671">
    <property type="component" value="Unassembled WGS sequence"/>
</dbReference>
<proteinExistence type="predicted"/>
<keyword evidence="3" id="KW-0812">Transmembrane</keyword>
<evidence type="ECO:0000256" key="3">
    <source>
        <dbReference type="SAM" id="Phobius"/>
    </source>
</evidence>
<evidence type="ECO:0000313" key="5">
    <source>
        <dbReference type="Proteomes" id="UP000308671"/>
    </source>
</evidence>
<dbReference type="EMBL" id="PQXL01000114">
    <property type="protein sequence ID" value="THV51348.1"/>
    <property type="molecule type" value="Genomic_DNA"/>
</dbReference>
<comment type="caution">
    <text evidence="4">The sequence shown here is derived from an EMBL/GenBank/DDBJ whole genome shotgun (WGS) entry which is preliminary data.</text>
</comment>
<feature type="transmembrane region" description="Helical" evidence="3">
    <location>
        <begin position="6"/>
        <end position="27"/>
    </location>
</feature>
<reference evidence="4 5" key="1">
    <citation type="submission" date="2017-12" db="EMBL/GenBank/DDBJ databases">
        <title>Comparative genomics of Botrytis spp.</title>
        <authorList>
            <person name="Valero-Jimenez C.A."/>
            <person name="Tapia P."/>
            <person name="Veloso J."/>
            <person name="Silva-Moreno E."/>
            <person name="Staats M."/>
            <person name="Valdes J.H."/>
            <person name="Van Kan J.A.L."/>
        </authorList>
    </citation>
    <scope>NUCLEOTIDE SEQUENCE [LARGE SCALE GENOMIC DNA]</scope>
    <source>
        <strain evidence="4 5">MUCL435</strain>
    </source>
</reference>
<evidence type="ECO:0000313" key="4">
    <source>
        <dbReference type="EMBL" id="THV51348.1"/>
    </source>
</evidence>
<accession>A0A4S8R0V8</accession>